<protein>
    <recommendedName>
        <fullName evidence="4">Transposase</fullName>
    </recommendedName>
</protein>
<keyword evidence="3" id="KW-1185">Reference proteome</keyword>
<name>A0ABQ2VPW5_9ACTN</name>
<sequence>MAPDAYDRLVGLVLDQSAMDGAITKAPGGGEAAGRSPVDRGKQGMKRSGMTDG</sequence>
<comment type="caution">
    <text evidence="2">The sequence shown here is derived from an EMBL/GenBank/DDBJ whole genome shotgun (WGS) entry which is preliminary data.</text>
</comment>
<proteinExistence type="predicted"/>
<gene>
    <name evidence="2" type="ORF">GCM10010211_83540</name>
</gene>
<feature type="region of interest" description="Disordered" evidence="1">
    <location>
        <begin position="24"/>
        <end position="53"/>
    </location>
</feature>
<dbReference type="EMBL" id="BMRP01000087">
    <property type="protein sequence ID" value="GGV03587.1"/>
    <property type="molecule type" value="Genomic_DNA"/>
</dbReference>
<evidence type="ECO:0000313" key="3">
    <source>
        <dbReference type="Proteomes" id="UP000654471"/>
    </source>
</evidence>
<dbReference type="Proteomes" id="UP000654471">
    <property type="component" value="Unassembled WGS sequence"/>
</dbReference>
<evidence type="ECO:0008006" key="4">
    <source>
        <dbReference type="Google" id="ProtNLM"/>
    </source>
</evidence>
<evidence type="ECO:0000256" key="1">
    <source>
        <dbReference type="SAM" id="MobiDB-lite"/>
    </source>
</evidence>
<evidence type="ECO:0000313" key="2">
    <source>
        <dbReference type="EMBL" id="GGV03587.1"/>
    </source>
</evidence>
<accession>A0ABQ2VPW5</accession>
<reference evidence="3" key="1">
    <citation type="journal article" date="2019" name="Int. J. Syst. Evol. Microbiol.">
        <title>The Global Catalogue of Microorganisms (GCM) 10K type strain sequencing project: providing services to taxonomists for standard genome sequencing and annotation.</title>
        <authorList>
            <consortium name="The Broad Institute Genomics Platform"/>
            <consortium name="The Broad Institute Genome Sequencing Center for Infectious Disease"/>
            <person name="Wu L."/>
            <person name="Ma J."/>
        </authorList>
    </citation>
    <scope>NUCLEOTIDE SEQUENCE [LARGE SCALE GENOMIC DNA]</scope>
    <source>
        <strain evidence="3">JCM 3399</strain>
    </source>
</reference>
<organism evidence="2 3">
    <name type="scientific">Streptomyces albospinus</name>
    <dbReference type="NCBI Taxonomy" id="285515"/>
    <lineage>
        <taxon>Bacteria</taxon>
        <taxon>Bacillati</taxon>
        <taxon>Actinomycetota</taxon>
        <taxon>Actinomycetes</taxon>
        <taxon>Kitasatosporales</taxon>
        <taxon>Streptomycetaceae</taxon>
        <taxon>Streptomyces</taxon>
    </lineage>
</organism>